<name>A0A177MQS7_METMH</name>
<dbReference type="Proteomes" id="UP000078090">
    <property type="component" value="Unassembled WGS sequence"/>
</dbReference>
<dbReference type="AlphaFoldDB" id="A0A177MQS7"/>
<evidence type="ECO:0000313" key="2">
    <source>
        <dbReference type="Proteomes" id="UP000078090"/>
    </source>
</evidence>
<accession>A0A177MQS7</accession>
<evidence type="ECO:0000313" key="1">
    <source>
        <dbReference type="EMBL" id="OAI08138.1"/>
    </source>
</evidence>
<reference evidence="1 2" key="1">
    <citation type="submission" date="2016-03" db="EMBL/GenBank/DDBJ databases">
        <authorList>
            <person name="Ploux O."/>
        </authorList>
    </citation>
    <scope>NUCLEOTIDE SEQUENCE [LARGE SCALE GENOMIC DNA]</scope>
    <source>
        <strain evidence="1 2">R-45363</strain>
    </source>
</reference>
<organism evidence="1 2">
    <name type="scientific">Methylomonas methanica</name>
    <dbReference type="NCBI Taxonomy" id="421"/>
    <lineage>
        <taxon>Bacteria</taxon>
        <taxon>Pseudomonadati</taxon>
        <taxon>Pseudomonadota</taxon>
        <taxon>Gammaproteobacteria</taxon>
        <taxon>Methylococcales</taxon>
        <taxon>Methylococcaceae</taxon>
        <taxon>Methylomonas</taxon>
    </lineage>
</organism>
<dbReference type="PANTHER" id="PTHR33803">
    <property type="entry name" value="IS1478 TRANSPOSASE"/>
    <property type="match status" value="1"/>
</dbReference>
<sequence length="78" mass="8713">MDTRRLKRALKRRNAIEPIIDHLKNDGLLGRNYLKGELGDALHAILCGGRPQHPDDSKAVEDFLASFFVSRCLGFGAH</sequence>
<dbReference type="PANTHER" id="PTHR33803:SF3">
    <property type="entry name" value="BLL1974 PROTEIN"/>
    <property type="match status" value="1"/>
</dbReference>
<dbReference type="EMBL" id="LUUG01000047">
    <property type="protein sequence ID" value="OAI08138.1"/>
    <property type="molecule type" value="Genomic_DNA"/>
</dbReference>
<comment type="caution">
    <text evidence="1">The sequence shown here is derived from an EMBL/GenBank/DDBJ whole genome shotgun (WGS) entry which is preliminary data.</text>
</comment>
<proteinExistence type="predicted"/>
<protein>
    <submittedName>
        <fullName evidence="1">Uncharacterized protein</fullName>
    </submittedName>
</protein>
<dbReference type="RefSeq" id="WP_064007224.1">
    <property type="nucleotide sequence ID" value="NZ_LUUG01000047.1"/>
</dbReference>
<gene>
    <name evidence="1" type="ORF">A1332_08150</name>
</gene>